<evidence type="ECO:0000313" key="5">
    <source>
        <dbReference type="Proteomes" id="UP000515160"/>
    </source>
</evidence>
<dbReference type="AlphaFoldDB" id="A0A6P8ZDY0"/>
<dbReference type="RefSeq" id="XP_034115437.1">
    <property type="nucleotide sequence ID" value="XM_034259546.2"/>
</dbReference>
<dbReference type="GO" id="GO:0008080">
    <property type="term" value="F:N-acetyltransferase activity"/>
    <property type="evidence" value="ECO:0007669"/>
    <property type="project" value="TreeGrafter"/>
</dbReference>
<dbReference type="Pfam" id="PF00583">
    <property type="entry name" value="Acetyltransf_1"/>
    <property type="match status" value="1"/>
</dbReference>
<evidence type="ECO:0000259" key="4">
    <source>
        <dbReference type="PROSITE" id="PS51186"/>
    </source>
</evidence>
<name>A0A6P8ZDY0_DROAB</name>
<keyword evidence="5" id="KW-1185">Reference proteome</keyword>
<dbReference type="CDD" id="cd04301">
    <property type="entry name" value="NAT_SF"/>
    <property type="match status" value="1"/>
</dbReference>
<evidence type="ECO:0000313" key="6">
    <source>
        <dbReference type="RefSeq" id="XP_034115437.1"/>
    </source>
</evidence>
<dbReference type="SUPFAM" id="SSF55729">
    <property type="entry name" value="Acyl-CoA N-acyltransferases (Nat)"/>
    <property type="match status" value="1"/>
</dbReference>
<dbReference type="FunFam" id="3.40.630.30:FF:000064">
    <property type="entry name" value="GNAT family acetyltransferase"/>
    <property type="match status" value="1"/>
</dbReference>
<feature type="domain" description="N-acetyltransferase" evidence="4">
    <location>
        <begin position="45"/>
        <end position="202"/>
    </location>
</feature>
<evidence type="ECO:0000256" key="2">
    <source>
        <dbReference type="ARBA" id="ARBA00022679"/>
    </source>
</evidence>
<gene>
    <name evidence="6" type="primary">LOC117575374</name>
</gene>
<organism evidence="5 6">
    <name type="scientific">Drosophila albomicans</name>
    <name type="common">Fruit fly</name>
    <dbReference type="NCBI Taxonomy" id="7291"/>
    <lineage>
        <taxon>Eukaryota</taxon>
        <taxon>Metazoa</taxon>
        <taxon>Ecdysozoa</taxon>
        <taxon>Arthropoda</taxon>
        <taxon>Hexapoda</taxon>
        <taxon>Insecta</taxon>
        <taxon>Pterygota</taxon>
        <taxon>Neoptera</taxon>
        <taxon>Endopterygota</taxon>
        <taxon>Diptera</taxon>
        <taxon>Brachycera</taxon>
        <taxon>Muscomorpha</taxon>
        <taxon>Ephydroidea</taxon>
        <taxon>Drosophilidae</taxon>
        <taxon>Drosophila</taxon>
    </lineage>
</organism>
<dbReference type="InterPro" id="IPR016181">
    <property type="entry name" value="Acyl_CoA_acyltransferase"/>
</dbReference>
<proteinExistence type="inferred from homology"/>
<dbReference type="Gene3D" id="3.40.630.30">
    <property type="match status" value="1"/>
</dbReference>
<protein>
    <submittedName>
        <fullName evidence="6">Thialysine N-epsilon-acetyltransferase</fullName>
    </submittedName>
</protein>
<accession>A0A6P8ZDY0</accession>
<dbReference type="Proteomes" id="UP000515160">
    <property type="component" value="Chromosome 2R"/>
</dbReference>
<dbReference type="PANTHER" id="PTHR10545:SF29">
    <property type="entry name" value="GH14572P-RELATED"/>
    <property type="match status" value="1"/>
</dbReference>
<evidence type="ECO:0000256" key="1">
    <source>
        <dbReference type="ARBA" id="ARBA00008694"/>
    </source>
</evidence>
<dbReference type="PROSITE" id="PS51186">
    <property type="entry name" value="GNAT"/>
    <property type="match status" value="1"/>
</dbReference>
<dbReference type="PANTHER" id="PTHR10545">
    <property type="entry name" value="DIAMINE N-ACETYLTRANSFERASE"/>
    <property type="match status" value="1"/>
</dbReference>
<dbReference type="InterPro" id="IPR000182">
    <property type="entry name" value="GNAT_dom"/>
</dbReference>
<dbReference type="InterPro" id="IPR051016">
    <property type="entry name" value="Diverse_Substrate_AcTransf"/>
</dbReference>
<keyword evidence="3" id="KW-0012">Acyltransferase</keyword>
<keyword evidence="2" id="KW-0808">Transferase</keyword>
<sequence length="210" mass="24448">MCYDKSSPLTNLDKRTFHQRRLISFNKAALRIRFENCCKMSQDQFTFRRAEKDDIKAVREMIQELADFERMSNGPELSEADLIRDSGLDGGQEFCHIYVLIDNATNLCIGYAICFNSYSTWQGRSLFLEDIYVRPAHRKRGAGGRIFREVAAIAVQLGCRRLDFHVLGWNPAREFYDRLGATNLTKSEEWHFYRVEQQQLAKLTSELNSK</sequence>
<evidence type="ECO:0000256" key="3">
    <source>
        <dbReference type="ARBA" id="ARBA00023315"/>
    </source>
</evidence>
<comment type="similarity">
    <text evidence="1">Belongs to the acetyltransferase family.</text>
</comment>
<dbReference type="GeneID" id="117575374"/>
<reference evidence="6" key="1">
    <citation type="submission" date="2025-08" db="UniProtKB">
        <authorList>
            <consortium name="RefSeq"/>
        </authorList>
    </citation>
    <scope>IDENTIFICATION</scope>
    <source>
        <strain evidence="6">15112-1751.03</strain>
        <tissue evidence="6">Whole Adult</tissue>
    </source>
</reference>
<dbReference type="OrthoDB" id="7305308at2759"/>